<dbReference type="AlphaFoldDB" id="R7Q8Y8"/>
<keyword evidence="2" id="KW-1185">Reference proteome</keyword>
<name>R7Q8Y8_CHOCR</name>
<sequence>MALFTVPASRRICRGFQHGARELYPKGTLRRVPCAYCTVATVRTVGGQVYRPRRCTTFHRVPVSMNLLNVVSSPEYRLSPSVDFRPAFLLLAADRAQAPYLQP</sequence>
<organism evidence="1 2">
    <name type="scientific">Chondrus crispus</name>
    <name type="common">Carrageen Irish moss</name>
    <name type="synonym">Polymorpha crispa</name>
    <dbReference type="NCBI Taxonomy" id="2769"/>
    <lineage>
        <taxon>Eukaryota</taxon>
        <taxon>Rhodophyta</taxon>
        <taxon>Florideophyceae</taxon>
        <taxon>Rhodymeniophycidae</taxon>
        <taxon>Gigartinales</taxon>
        <taxon>Gigartinaceae</taxon>
        <taxon>Chondrus</taxon>
    </lineage>
</organism>
<dbReference type="GeneID" id="17321469"/>
<dbReference type="Proteomes" id="UP000012073">
    <property type="component" value="Unassembled WGS sequence"/>
</dbReference>
<evidence type="ECO:0000313" key="2">
    <source>
        <dbReference type="Proteomes" id="UP000012073"/>
    </source>
</evidence>
<gene>
    <name evidence="1" type="ORF">CHC_T00002614001</name>
</gene>
<reference evidence="2" key="1">
    <citation type="journal article" date="2013" name="Proc. Natl. Acad. Sci. U.S.A.">
        <title>Genome structure and metabolic features in the red seaweed Chondrus crispus shed light on evolution of the Archaeplastida.</title>
        <authorList>
            <person name="Collen J."/>
            <person name="Porcel B."/>
            <person name="Carre W."/>
            <person name="Ball S.G."/>
            <person name="Chaparro C."/>
            <person name="Tonon T."/>
            <person name="Barbeyron T."/>
            <person name="Michel G."/>
            <person name="Noel B."/>
            <person name="Valentin K."/>
            <person name="Elias M."/>
            <person name="Artiguenave F."/>
            <person name="Arun A."/>
            <person name="Aury J.M."/>
            <person name="Barbosa-Neto J.F."/>
            <person name="Bothwell J.H."/>
            <person name="Bouget F.Y."/>
            <person name="Brillet L."/>
            <person name="Cabello-Hurtado F."/>
            <person name="Capella-Gutierrez S."/>
            <person name="Charrier B."/>
            <person name="Cladiere L."/>
            <person name="Cock J.M."/>
            <person name="Coelho S.M."/>
            <person name="Colleoni C."/>
            <person name="Czjzek M."/>
            <person name="Da Silva C."/>
            <person name="Delage L."/>
            <person name="Denoeud F."/>
            <person name="Deschamps P."/>
            <person name="Dittami S.M."/>
            <person name="Gabaldon T."/>
            <person name="Gachon C.M."/>
            <person name="Groisillier A."/>
            <person name="Herve C."/>
            <person name="Jabbari K."/>
            <person name="Katinka M."/>
            <person name="Kloareg B."/>
            <person name="Kowalczyk N."/>
            <person name="Labadie K."/>
            <person name="Leblanc C."/>
            <person name="Lopez P.J."/>
            <person name="McLachlan D.H."/>
            <person name="Meslet-Cladiere L."/>
            <person name="Moustafa A."/>
            <person name="Nehr Z."/>
            <person name="Nyvall Collen P."/>
            <person name="Panaud O."/>
            <person name="Partensky F."/>
            <person name="Poulain J."/>
            <person name="Rensing S.A."/>
            <person name="Rousvoal S."/>
            <person name="Samson G."/>
            <person name="Symeonidi A."/>
            <person name="Weissenbach J."/>
            <person name="Zambounis A."/>
            <person name="Wincker P."/>
            <person name="Boyen C."/>
        </authorList>
    </citation>
    <scope>NUCLEOTIDE SEQUENCE [LARGE SCALE GENOMIC DNA]</scope>
    <source>
        <strain evidence="2">cv. Stackhouse</strain>
    </source>
</reference>
<dbReference type="Gramene" id="CDF33940">
    <property type="protein sequence ID" value="CDF33940"/>
    <property type="gene ID" value="CHC_T00002614001"/>
</dbReference>
<accession>R7Q8Y8</accession>
<evidence type="ECO:0000313" key="1">
    <source>
        <dbReference type="EMBL" id="CDF33940.1"/>
    </source>
</evidence>
<proteinExistence type="predicted"/>
<dbReference type="RefSeq" id="XP_005713759.1">
    <property type="nucleotide sequence ID" value="XM_005713702.1"/>
</dbReference>
<dbReference type="EMBL" id="HG001662">
    <property type="protein sequence ID" value="CDF33940.1"/>
    <property type="molecule type" value="Genomic_DNA"/>
</dbReference>
<protein>
    <submittedName>
        <fullName evidence="1">Uncharacterized protein</fullName>
    </submittedName>
</protein>
<dbReference type="KEGG" id="ccp:CHC_T00002614001"/>